<name>A0A4R6JXX6_9ACTN</name>
<evidence type="ECO:0000313" key="2">
    <source>
        <dbReference type="Proteomes" id="UP000294901"/>
    </source>
</evidence>
<dbReference type="OrthoDB" id="3298284at2"/>
<gene>
    <name evidence="1" type="ORF">C8E87_4256</name>
</gene>
<dbReference type="RefSeq" id="WP_133874701.1">
    <property type="nucleotide sequence ID" value="NZ_BOMD01000007.1"/>
</dbReference>
<protein>
    <submittedName>
        <fullName evidence="1">Uncharacterized protein</fullName>
    </submittedName>
</protein>
<comment type="caution">
    <text evidence="1">The sequence shown here is derived from an EMBL/GenBank/DDBJ whole genome shotgun (WGS) entry which is preliminary data.</text>
</comment>
<dbReference type="EMBL" id="SNWR01000001">
    <property type="protein sequence ID" value="TDO40541.1"/>
    <property type="molecule type" value="Genomic_DNA"/>
</dbReference>
<dbReference type="AlphaFoldDB" id="A0A4R6JXX6"/>
<proteinExistence type="predicted"/>
<accession>A0A4R6JXX6</accession>
<dbReference type="Proteomes" id="UP000294901">
    <property type="component" value="Unassembled WGS sequence"/>
</dbReference>
<keyword evidence="2" id="KW-1185">Reference proteome</keyword>
<evidence type="ECO:0000313" key="1">
    <source>
        <dbReference type="EMBL" id="TDO40541.1"/>
    </source>
</evidence>
<organism evidence="1 2">
    <name type="scientific">Paractinoplanes brasiliensis</name>
    <dbReference type="NCBI Taxonomy" id="52695"/>
    <lineage>
        <taxon>Bacteria</taxon>
        <taxon>Bacillati</taxon>
        <taxon>Actinomycetota</taxon>
        <taxon>Actinomycetes</taxon>
        <taxon>Micromonosporales</taxon>
        <taxon>Micromonosporaceae</taxon>
        <taxon>Paractinoplanes</taxon>
    </lineage>
</organism>
<reference evidence="1 2" key="1">
    <citation type="submission" date="2019-03" db="EMBL/GenBank/DDBJ databases">
        <title>Sequencing the genomes of 1000 actinobacteria strains.</title>
        <authorList>
            <person name="Klenk H.-P."/>
        </authorList>
    </citation>
    <scope>NUCLEOTIDE SEQUENCE [LARGE SCALE GENOMIC DNA]</scope>
    <source>
        <strain evidence="1 2">DSM 43805</strain>
    </source>
</reference>
<sequence>MVNPVTFPRAAGTTATYLHPLLQSTVLQSAVLATAAKPSEAASAVTPVREPAVPPVTAVTSVQPTATYADSLARDAALAVRSATVTAKTARRSEATASDDDVFADLVRQASLDRASTQVGMLLTRAAAERRVAVTSGLPAARLVQIDTTTSRLYHALDVLV</sequence>